<accession>A0A0A9G8E8</accession>
<reference evidence="1" key="2">
    <citation type="journal article" date="2015" name="Data Brief">
        <title>Shoot transcriptome of the giant reed, Arundo donax.</title>
        <authorList>
            <person name="Barrero R.A."/>
            <person name="Guerrero F.D."/>
            <person name="Moolhuijzen P."/>
            <person name="Goolsby J.A."/>
            <person name="Tidwell J."/>
            <person name="Bellgard S.E."/>
            <person name="Bellgard M.I."/>
        </authorList>
    </citation>
    <scope>NUCLEOTIDE SEQUENCE</scope>
    <source>
        <tissue evidence="1">Shoot tissue taken approximately 20 cm above the soil surface</tissue>
    </source>
</reference>
<protein>
    <submittedName>
        <fullName evidence="1">Uncharacterized protein</fullName>
    </submittedName>
</protein>
<sequence>MTSGERTTVNWQGWLAELSMLNSFIIRISIRRTSAHTLQLRSFNLVQKHGTSPSADQVCTFFGVGRAFIVKKHTAITT</sequence>
<evidence type="ECO:0000313" key="1">
    <source>
        <dbReference type="EMBL" id="JAE19714.1"/>
    </source>
</evidence>
<name>A0A0A9G8E8_ARUDO</name>
<organism evidence="1">
    <name type="scientific">Arundo donax</name>
    <name type="common">Giant reed</name>
    <name type="synonym">Donax arundinaceus</name>
    <dbReference type="NCBI Taxonomy" id="35708"/>
    <lineage>
        <taxon>Eukaryota</taxon>
        <taxon>Viridiplantae</taxon>
        <taxon>Streptophyta</taxon>
        <taxon>Embryophyta</taxon>
        <taxon>Tracheophyta</taxon>
        <taxon>Spermatophyta</taxon>
        <taxon>Magnoliopsida</taxon>
        <taxon>Liliopsida</taxon>
        <taxon>Poales</taxon>
        <taxon>Poaceae</taxon>
        <taxon>PACMAD clade</taxon>
        <taxon>Arundinoideae</taxon>
        <taxon>Arundineae</taxon>
        <taxon>Arundo</taxon>
    </lineage>
</organism>
<dbReference type="EMBL" id="GBRH01178182">
    <property type="protein sequence ID" value="JAE19714.1"/>
    <property type="molecule type" value="Transcribed_RNA"/>
</dbReference>
<proteinExistence type="predicted"/>
<dbReference type="AlphaFoldDB" id="A0A0A9G8E8"/>
<reference evidence="1" key="1">
    <citation type="submission" date="2014-09" db="EMBL/GenBank/DDBJ databases">
        <authorList>
            <person name="Magalhaes I.L.F."/>
            <person name="Oliveira U."/>
            <person name="Santos F.R."/>
            <person name="Vidigal T.H.D.A."/>
            <person name="Brescovit A.D."/>
            <person name="Santos A.J."/>
        </authorList>
    </citation>
    <scope>NUCLEOTIDE SEQUENCE</scope>
    <source>
        <tissue evidence="1">Shoot tissue taken approximately 20 cm above the soil surface</tissue>
    </source>
</reference>